<keyword evidence="5" id="KW-0677">Repeat</keyword>
<feature type="signal peptide" evidence="12">
    <location>
        <begin position="1"/>
        <end position="21"/>
    </location>
</feature>
<feature type="transmembrane region" description="Helical" evidence="11">
    <location>
        <begin position="137"/>
        <end position="158"/>
    </location>
</feature>
<evidence type="ECO:0000256" key="8">
    <source>
        <dbReference type="ARBA" id="ARBA00023136"/>
    </source>
</evidence>
<dbReference type="AlphaFoldDB" id="A0AA85J3D3"/>
<feature type="transmembrane region" description="Helical" evidence="11">
    <location>
        <begin position="178"/>
        <end position="201"/>
    </location>
</feature>
<keyword evidence="4 11" id="KW-0812">Transmembrane</keyword>
<dbReference type="PANTHER" id="PTHR13131">
    <property type="entry name" value="CYSTINOSIN"/>
    <property type="match status" value="1"/>
</dbReference>
<dbReference type="SMART" id="SM00679">
    <property type="entry name" value="CTNS"/>
    <property type="match status" value="2"/>
</dbReference>
<evidence type="ECO:0000313" key="14">
    <source>
        <dbReference type="WBParaSite" id="TREG1_127740.1"/>
    </source>
</evidence>
<evidence type="ECO:0008006" key="15">
    <source>
        <dbReference type="Google" id="ProtNLM"/>
    </source>
</evidence>
<keyword evidence="12" id="KW-0732">Signal</keyword>
<evidence type="ECO:0000256" key="7">
    <source>
        <dbReference type="ARBA" id="ARBA00022989"/>
    </source>
</evidence>
<dbReference type="Pfam" id="PF04193">
    <property type="entry name" value="PQ-loop"/>
    <property type="match status" value="2"/>
</dbReference>
<evidence type="ECO:0000313" key="13">
    <source>
        <dbReference type="Proteomes" id="UP000050795"/>
    </source>
</evidence>
<dbReference type="NCBIfam" id="TIGR00951">
    <property type="entry name" value="2A43"/>
    <property type="match status" value="1"/>
</dbReference>
<dbReference type="GO" id="GO:0015184">
    <property type="term" value="F:L-cystine transmembrane transporter activity"/>
    <property type="evidence" value="ECO:0007669"/>
    <property type="project" value="TreeGrafter"/>
</dbReference>
<keyword evidence="6" id="KW-0769">Symport</keyword>
<evidence type="ECO:0000256" key="3">
    <source>
        <dbReference type="ARBA" id="ARBA00022448"/>
    </source>
</evidence>
<dbReference type="Proteomes" id="UP000050795">
    <property type="component" value="Unassembled WGS sequence"/>
</dbReference>
<evidence type="ECO:0000256" key="10">
    <source>
        <dbReference type="ARBA" id="ARBA00048473"/>
    </source>
</evidence>
<dbReference type="InterPro" id="IPR006603">
    <property type="entry name" value="PQ-loop_rpt"/>
</dbReference>
<protein>
    <recommendedName>
        <fullName evidence="15">Cystinosin homolog</fullName>
    </recommendedName>
</protein>
<evidence type="ECO:0000256" key="12">
    <source>
        <dbReference type="SAM" id="SignalP"/>
    </source>
</evidence>
<feature type="transmembrane region" description="Helical" evidence="11">
    <location>
        <begin position="351"/>
        <end position="372"/>
    </location>
</feature>
<organism evidence="13 14">
    <name type="scientific">Trichobilharzia regenti</name>
    <name type="common">Nasal bird schistosome</name>
    <dbReference type="NCBI Taxonomy" id="157069"/>
    <lineage>
        <taxon>Eukaryota</taxon>
        <taxon>Metazoa</taxon>
        <taxon>Spiralia</taxon>
        <taxon>Lophotrochozoa</taxon>
        <taxon>Platyhelminthes</taxon>
        <taxon>Trematoda</taxon>
        <taxon>Digenea</taxon>
        <taxon>Strigeidida</taxon>
        <taxon>Schistosomatoidea</taxon>
        <taxon>Schistosomatidae</taxon>
        <taxon>Trichobilharzia</taxon>
    </lineage>
</organism>
<sequence>MLSRVLAIFCFLYSFGRNVRSDDSYEVYFEPKSVFMEVGESEVVKVGLNHSVDYYTEFHLTQWDRNGREIILEDSNHAVVDFISDFSIEGDNIKPAFINIWAKSSGKVYLKIKTKDDLKIINMNTTQCEVTVVRNRWVYMLQIISGWLYFGAWTISFYPQFLLNWKRKSVVGFNFDFAVLNVIGFLYYSIYNIGLFWIPLIQKQYFGKYPFSSLPVLLNDVVFSFHALIISSMTALQILFFERGGQRVSNMCKGLIVLIGIYTIVVCILGGVKVVLWLEAFYLLSHVKLFISFVKYTPQAVMNFRRKSTVGWSIGNIILDFSGGVFSIAQMLLIAYNERSIGGIIGSPVKLGLGILSIAFDILFMIQHWCLYRSSSNDNKF</sequence>
<evidence type="ECO:0000256" key="4">
    <source>
        <dbReference type="ARBA" id="ARBA00022692"/>
    </source>
</evidence>
<comment type="similarity">
    <text evidence="2">Belongs to the cystinosin family.</text>
</comment>
<keyword evidence="13" id="KW-1185">Reference proteome</keyword>
<evidence type="ECO:0000256" key="6">
    <source>
        <dbReference type="ARBA" id="ARBA00022847"/>
    </source>
</evidence>
<dbReference type="GO" id="GO:0015293">
    <property type="term" value="F:symporter activity"/>
    <property type="evidence" value="ECO:0007669"/>
    <property type="project" value="UniProtKB-KW"/>
</dbReference>
<feature type="chain" id="PRO_5041730624" description="Cystinosin homolog" evidence="12">
    <location>
        <begin position="22"/>
        <end position="381"/>
    </location>
</feature>
<accession>A0AA85J3D3</accession>
<evidence type="ECO:0000256" key="2">
    <source>
        <dbReference type="ARBA" id="ARBA00006855"/>
    </source>
</evidence>
<dbReference type="GO" id="GO:0005765">
    <property type="term" value="C:lysosomal membrane"/>
    <property type="evidence" value="ECO:0007669"/>
    <property type="project" value="UniProtKB-SubCell"/>
</dbReference>
<dbReference type="Gene3D" id="1.20.1280.290">
    <property type="match status" value="1"/>
</dbReference>
<dbReference type="InterPro" id="IPR005282">
    <property type="entry name" value="LC_transporter"/>
</dbReference>
<keyword evidence="9" id="KW-0458">Lysosome</keyword>
<evidence type="ECO:0000256" key="5">
    <source>
        <dbReference type="ARBA" id="ARBA00022737"/>
    </source>
</evidence>
<keyword evidence="8 11" id="KW-0472">Membrane</keyword>
<name>A0AA85J3D3_TRIRE</name>
<evidence type="ECO:0000256" key="9">
    <source>
        <dbReference type="ARBA" id="ARBA00023228"/>
    </source>
</evidence>
<comment type="catalytic activity">
    <reaction evidence="10">
        <text>L-cystine(out) + H(+)(out) = L-cystine(in) + H(+)(in)</text>
        <dbReference type="Rhea" id="RHEA:66172"/>
        <dbReference type="ChEBI" id="CHEBI:15378"/>
        <dbReference type="ChEBI" id="CHEBI:35491"/>
    </reaction>
    <physiologicalReaction direction="left-to-right" evidence="10">
        <dbReference type="Rhea" id="RHEA:66173"/>
    </physiologicalReaction>
</comment>
<feature type="transmembrane region" description="Helical" evidence="11">
    <location>
        <begin position="254"/>
        <end position="274"/>
    </location>
</feature>
<proteinExistence type="inferred from homology"/>
<dbReference type="WBParaSite" id="TREG1_127740.1">
    <property type="protein sequence ID" value="TREG1_127740.1"/>
    <property type="gene ID" value="TREG1_127740"/>
</dbReference>
<evidence type="ECO:0000256" key="11">
    <source>
        <dbReference type="SAM" id="Phobius"/>
    </source>
</evidence>
<feature type="transmembrane region" description="Helical" evidence="11">
    <location>
        <begin position="221"/>
        <end position="242"/>
    </location>
</feature>
<keyword evidence="3" id="KW-0813">Transport</keyword>
<dbReference type="PANTHER" id="PTHR13131:SF5">
    <property type="entry name" value="CYSTINOSIN"/>
    <property type="match status" value="1"/>
</dbReference>
<feature type="transmembrane region" description="Helical" evidence="11">
    <location>
        <begin position="310"/>
        <end position="336"/>
    </location>
</feature>
<dbReference type="FunFam" id="1.20.1280.290:FF:000016">
    <property type="entry name" value="Cystinosin homolog"/>
    <property type="match status" value="1"/>
</dbReference>
<reference evidence="14" key="2">
    <citation type="submission" date="2023-11" db="UniProtKB">
        <authorList>
            <consortium name="WormBaseParasite"/>
        </authorList>
    </citation>
    <scope>IDENTIFICATION</scope>
</reference>
<reference evidence="13" key="1">
    <citation type="submission" date="2022-06" db="EMBL/GenBank/DDBJ databases">
        <authorList>
            <person name="Berger JAMES D."/>
            <person name="Berger JAMES D."/>
        </authorList>
    </citation>
    <scope>NUCLEOTIDE SEQUENCE [LARGE SCALE GENOMIC DNA]</scope>
</reference>
<comment type="subcellular location">
    <subcellularLocation>
        <location evidence="1">Lysosome membrane</location>
        <topology evidence="1">Multi-pass membrane protein</topology>
    </subcellularLocation>
</comment>
<keyword evidence="7 11" id="KW-1133">Transmembrane helix</keyword>
<evidence type="ECO:0000256" key="1">
    <source>
        <dbReference type="ARBA" id="ARBA00004155"/>
    </source>
</evidence>